<dbReference type="RefSeq" id="WP_161863216.1">
    <property type="nucleotide sequence ID" value="NZ_CP046620.1"/>
</dbReference>
<organism evidence="2 3">
    <name type="scientific">Algicella marina</name>
    <dbReference type="NCBI Taxonomy" id="2683284"/>
    <lineage>
        <taxon>Bacteria</taxon>
        <taxon>Pseudomonadati</taxon>
        <taxon>Pseudomonadota</taxon>
        <taxon>Alphaproteobacteria</taxon>
        <taxon>Rhodobacterales</taxon>
        <taxon>Paracoccaceae</taxon>
        <taxon>Algicella</taxon>
    </lineage>
</organism>
<dbReference type="Proteomes" id="UP000464495">
    <property type="component" value="Chromosome"/>
</dbReference>
<sequence>MQLDFPYHFDARDRTAETTEEEHIRDLMEQILFTSPGERVNRPDFGAGIYQLVFGAASPEAAATAEFMIRGALQQYLGQHITVQDIAAEAVDATITVTIAYTILRSGALSTATFSLGGGS</sequence>
<dbReference type="Gene3D" id="3.10.450.40">
    <property type="match status" value="1"/>
</dbReference>
<keyword evidence="3" id="KW-1185">Reference proteome</keyword>
<protein>
    <recommendedName>
        <fullName evidence="1">IraD/Gp25-like domain-containing protein</fullName>
    </recommendedName>
</protein>
<name>A0A6P1T5V3_9RHOB</name>
<proteinExistence type="predicted"/>
<evidence type="ECO:0000313" key="2">
    <source>
        <dbReference type="EMBL" id="QHQ36669.1"/>
    </source>
</evidence>
<gene>
    <name evidence="2" type="ORF">GO499_16560</name>
</gene>
<dbReference type="SUPFAM" id="SSF160719">
    <property type="entry name" value="gpW/gp25-like"/>
    <property type="match status" value="1"/>
</dbReference>
<accession>A0A6P1T5V3</accession>
<dbReference type="AlphaFoldDB" id="A0A6P1T5V3"/>
<feature type="domain" description="IraD/Gp25-like" evidence="1">
    <location>
        <begin position="20"/>
        <end position="105"/>
    </location>
</feature>
<dbReference type="KEGG" id="amaq:GO499_16560"/>
<evidence type="ECO:0000259" key="1">
    <source>
        <dbReference type="Pfam" id="PF04965"/>
    </source>
</evidence>
<evidence type="ECO:0000313" key="3">
    <source>
        <dbReference type="Proteomes" id="UP000464495"/>
    </source>
</evidence>
<dbReference type="InterPro" id="IPR007048">
    <property type="entry name" value="IraD/Gp25-like"/>
</dbReference>
<dbReference type="EMBL" id="CP046620">
    <property type="protein sequence ID" value="QHQ36669.1"/>
    <property type="molecule type" value="Genomic_DNA"/>
</dbReference>
<reference evidence="2 3" key="1">
    <citation type="submission" date="2019-12" db="EMBL/GenBank/DDBJ databases">
        <title>Complete genome sequence of Algicella marina strain 9Alg 56(T) isolated from the red alga Tichocarpus crinitus.</title>
        <authorList>
            <person name="Kim S.-G."/>
            <person name="Nedashkovskaya O.I."/>
        </authorList>
    </citation>
    <scope>NUCLEOTIDE SEQUENCE [LARGE SCALE GENOMIC DNA]</scope>
    <source>
        <strain evidence="2 3">9Alg 56</strain>
    </source>
</reference>
<dbReference type="Pfam" id="PF04965">
    <property type="entry name" value="GPW_gp25"/>
    <property type="match status" value="1"/>
</dbReference>